<name>R9A5A5_9LEPT</name>
<keyword evidence="2" id="KW-1185">Reference proteome</keyword>
<dbReference type="EMBL" id="AOGZ02000014">
    <property type="protein sequence ID" value="EOQ97267.1"/>
    <property type="molecule type" value="Genomic_DNA"/>
</dbReference>
<comment type="caution">
    <text evidence="1">The sequence shown here is derived from an EMBL/GenBank/DDBJ whole genome shotgun (WGS) entry which is preliminary data.</text>
</comment>
<protein>
    <submittedName>
        <fullName evidence="1">Uncharacterized protein</fullName>
    </submittedName>
</protein>
<organism evidence="1 2">
    <name type="scientific">Leptospira wolbachii serovar Codice str. CDC</name>
    <dbReference type="NCBI Taxonomy" id="1218599"/>
    <lineage>
        <taxon>Bacteria</taxon>
        <taxon>Pseudomonadati</taxon>
        <taxon>Spirochaetota</taxon>
        <taxon>Spirochaetia</taxon>
        <taxon>Leptospirales</taxon>
        <taxon>Leptospiraceae</taxon>
        <taxon>Leptospira</taxon>
    </lineage>
</organism>
<evidence type="ECO:0000313" key="1">
    <source>
        <dbReference type="EMBL" id="EOQ97267.1"/>
    </source>
</evidence>
<dbReference type="AlphaFoldDB" id="R9A5A5"/>
<gene>
    <name evidence="1" type="ORF">LEP1GSC195_1809</name>
</gene>
<dbReference type="STRING" id="1218599.LEP1GSC195_1809"/>
<evidence type="ECO:0000313" key="2">
    <source>
        <dbReference type="Proteomes" id="UP000013984"/>
    </source>
</evidence>
<sequence>MPKPLILICLSFSFCSQENPISKNLVFQTYLSKLYVDTSYTGCNKHSLSENIEFSDPIGDVKIGFLKPPPSNLSFQELAGGKISISKYKLTLSLDLQSLSDTVIINNVPQNNEDSEFFLGYQFYGTSDLTVGINHLSNGDKKSVFWNHFQVTVYENFAAIASCGNSIQNQNTLTFNCDKTLIPALQSLNEKSEFNAEVTDRSSGEIYKDCY</sequence>
<proteinExistence type="predicted"/>
<reference evidence="1" key="1">
    <citation type="submission" date="2013-04" db="EMBL/GenBank/DDBJ databases">
        <authorList>
            <person name="Harkins D.M."/>
            <person name="Durkin A.S."/>
            <person name="Brinkac L.M."/>
            <person name="Haft D.H."/>
            <person name="Selengut J.D."/>
            <person name="Sanka R."/>
            <person name="DePew J."/>
            <person name="Purushe J."/>
            <person name="Galloway R.L."/>
            <person name="Vinetz J.M."/>
            <person name="Sutton G.G."/>
            <person name="Nierman W.C."/>
            <person name="Fouts D.E."/>
        </authorList>
    </citation>
    <scope>NUCLEOTIDE SEQUENCE [LARGE SCALE GENOMIC DNA]</scope>
    <source>
        <strain evidence="1">CDC</strain>
    </source>
</reference>
<dbReference type="Proteomes" id="UP000013984">
    <property type="component" value="Unassembled WGS sequence"/>
</dbReference>
<accession>R9A5A5</accession>